<dbReference type="Proteomes" id="UP000649114">
    <property type="component" value="Unassembled WGS sequence"/>
</dbReference>
<dbReference type="GO" id="GO:0034657">
    <property type="term" value="C:GID complex"/>
    <property type="evidence" value="ECO:0007669"/>
    <property type="project" value="TreeGrafter"/>
</dbReference>
<reference evidence="5" key="4">
    <citation type="submission" date="2020-04" db="EMBL/GenBank/DDBJ databases">
        <authorList>
            <person name="Santos R.A.C."/>
            <person name="Steenwyk J.L."/>
            <person name="Rivero-Menendez O."/>
            <person name="Mead M.E."/>
            <person name="Silva L.P."/>
            <person name="Bastos R.W."/>
            <person name="Alastruey-Izquierdo A."/>
            <person name="Goldman G.H."/>
            <person name="Rokas A."/>
        </authorList>
    </citation>
    <scope>NUCLEOTIDE SEQUENCE</scope>
    <source>
        <strain evidence="5">CNM-CM8927</strain>
    </source>
</reference>
<proteinExistence type="inferred from homology"/>
<dbReference type="EMBL" id="BLKI01000008">
    <property type="protein sequence ID" value="GFF66614.1"/>
    <property type="molecule type" value="Genomic_DNA"/>
</dbReference>
<evidence type="ECO:0000313" key="5">
    <source>
        <dbReference type="EMBL" id="KAF4200692.1"/>
    </source>
</evidence>
<dbReference type="GO" id="GO:0007039">
    <property type="term" value="P:protein catabolic process in the vacuole"/>
    <property type="evidence" value="ECO:0007669"/>
    <property type="project" value="TreeGrafter"/>
</dbReference>
<dbReference type="GO" id="GO:0045721">
    <property type="term" value="P:negative regulation of gluconeogenesis"/>
    <property type="evidence" value="ECO:0007669"/>
    <property type="project" value="TreeGrafter"/>
</dbReference>
<evidence type="ECO:0000256" key="1">
    <source>
        <dbReference type="ARBA" id="ARBA00061469"/>
    </source>
</evidence>
<evidence type="ECO:0000313" key="4">
    <source>
        <dbReference type="EMBL" id="GFF66614.1"/>
    </source>
</evidence>
<dbReference type="EMBL" id="JAAAPU010000179">
    <property type="protein sequence ID" value="KAF4200692.1"/>
    <property type="molecule type" value="Genomic_DNA"/>
</dbReference>
<comment type="similarity">
    <text evidence="1">Belongs to the GID4/VID24 family.</text>
</comment>
<reference evidence="4 7" key="3">
    <citation type="submission" date="2020-01" db="EMBL/GenBank/DDBJ databases">
        <title>Draft genome sequence of Aspergillus lentulus IFM 60648.</title>
        <authorList>
            <person name="Takahashi H."/>
            <person name="Yaguchi T."/>
        </authorList>
    </citation>
    <scope>NUCLEOTIDE SEQUENCE [LARGE SCALE GENOMIC DNA]</scope>
    <source>
        <strain evidence="4 7">IFM 60648</strain>
    </source>
</reference>
<dbReference type="Proteomes" id="UP000051487">
    <property type="component" value="Unassembled WGS sequence"/>
</dbReference>
<reference evidence="3 6" key="1">
    <citation type="submission" date="2015-11" db="EMBL/GenBank/DDBJ databases">
        <title>Aspergillus lentulus strain IFM 54703T.</title>
        <authorList>
            <person name="Kusuya Y."/>
            <person name="Sakai K."/>
            <person name="Kamei K."/>
            <person name="Takahashi H."/>
            <person name="Yaguchi T."/>
        </authorList>
    </citation>
    <scope>NUCLEOTIDE SEQUENCE [LARGE SCALE GENOMIC DNA]</scope>
    <source>
        <strain evidence="3 6">IFM 54703</strain>
    </source>
</reference>
<gene>
    <name evidence="3" type="ORF">ALT_8158</name>
    <name evidence="5" type="ORF">CNMCM8927_002625</name>
    <name evidence="4" type="ORF">IFM60648_01980</name>
</gene>
<feature type="compositionally biased region" description="Polar residues" evidence="2">
    <location>
        <begin position="42"/>
        <end position="80"/>
    </location>
</feature>
<dbReference type="GO" id="GO:0006623">
    <property type="term" value="P:protein targeting to vacuole"/>
    <property type="evidence" value="ECO:0007669"/>
    <property type="project" value="TreeGrafter"/>
</dbReference>
<organism evidence="5 8">
    <name type="scientific">Aspergillus lentulus</name>
    <dbReference type="NCBI Taxonomy" id="293939"/>
    <lineage>
        <taxon>Eukaryota</taxon>
        <taxon>Fungi</taxon>
        <taxon>Dikarya</taxon>
        <taxon>Ascomycota</taxon>
        <taxon>Pezizomycotina</taxon>
        <taxon>Eurotiomycetes</taxon>
        <taxon>Eurotiomycetidae</taxon>
        <taxon>Eurotiales</taxon>
        <taxon>Aspergillaceae</taxon>
        <taxon>Aspergillus</taxon>
        <taxon>Aspergillus subgen. Fumigati</taxon>
    </lineage>
</organism>
<evidence type="ECO:0000256" key="2">
    <source>
        <dbReference type="SAM" id="MobiDB-lite"/>
    </source>
</evidence>
<dbReference type="Pfam" id="PF09783">
    <property type="entry name" value="Vac_ImportDeg"/>
    <property type="match status" value="1"/>
</dbReference>
<dbReference type="GO" id="GO:0005773">
    <property type="term" value="C:vacuole"/>
    <property type="evidence" value="ECO:0007669"/>
    <property type="project" value="GOC"/>
</dbReference>
<evidence type="ECO:0000313" key="7">
    <source>
        <dbReference type="Proteomes" id="UP000465220"/>
    </source>
</evidence>
<keyword evidence="7" id="KW-1185">Reference proteome</keyword>
<dbReference type="EMBL" id="BCLY01000016">
    <property type="protein sequence ID" value="GAQ10837.1"/>
    <property type="molecule type" value="Genomic_DNA"/>
</dbReference>
<evidence type="ECO:0000313" key="8">
    <source>
        <dbReference type="Proteomes" id="UP000649114"/>
    </source>
</evidence>
<dbReference type="GO" id="GO:0043161">
    <property type="term" value="P:proteasome-mediated ubiquitin-dependent protein catabolic process"/>
    <property type="evidence" value="ECO:0007669"/>
    <property type="project" value="TreeGrafter"/>
</dbReference>
<name>A0AAN5YGR9_ASPLE</name>
<dbReference type="InterPro" id="IPR018618">
    <property type="entry name" value="GID4/10-like"/>
</dbReference>
<feature type="compositionally biased region" description="Polar residues" evidence="2">
    <location>
        <begin position="1"/>
        <end position="25"/>
    </location>
</feature>
<accession>A0AAN5YGR9</accession>
<protein>
    <submittedName>
        <fullName evidence="3">Glucose-induced degradation protein 4 homolog</fullName>
    </submittedName>
</protein>
<dbReference type="PANTHER" id="PTHR14534">
    <property type="entry name" value="VACUOLAR IMPORT AND DEGRADATION PROTEIN 24"/>
    <property type="match status" value="1"/>
</dbReference>
<comment type="caution">
    <text evidence="5">The sequence shown here is derived from an EMBL/GenBank/DDBJ whole genome shotgun (WGS) entry which is preliminary data.</text>
</comment>
<evidence type="ECO:0000313" key="6">
    <source>
        <dbReference type="Proteomes" id="UP000051487"/>
    </source>
</evidence>
<feature type="region of interest" description="Disordered" evidence="2">
    <location>
        <begin position="1"/>
        <end position="99"/>
    </location>
</feature>
<evidence type="ECO:0000313" key="3">
    <source>
        <dbReference type="EMBL" id="GAQ10837.1"/>
    </source>
</evidence>
<reference evidence="5" key="2">
    <citation type="journal article" date="2020" name="bioRxiv">
        <title>Genomic and phenotypic heterogeneity of clinical isolates of the human pathogens Aspergillus fumigatus, Aspergillus lentulus and Aspergillus fumigatiaffinis.</title>
        <authorList>
            <person name="dos Santos R.A.C."/>
            <person name="Steenwyk J.L."/>
            <person name="Rivero-Menendez O."/>
            <person name="Mead M.E."/>
            <person name="Silva L.P."/>
            <person name="Bastos R.W."/>
            <person name="Alastruey-Izquierdo A."/>
            <person name="Goldman G.H."/>
            <person name="Rokas A."/>
        </authorList>
    </citation>
    <scope>NUCLEOTIDE SEQUENCE</scope>
    <source>
        <strain evidence="5">CNM-CM8927</strain>
    </source>
</reference>
<dbReference type="Proteomes" id="UP000465220">
    <property type="component" value="Unassembled WGS sequence"/>
</dbReference>
<dbReference type="PANTHER" id="PTHR14534:SF3">
    <property type="entry name" value="GID COMPLEX SUBUNIT 4 HOMOLOG"/>
    <property type="match status" value="1"/>
</dbReference>
<feature type="compositionally biased region" description="Basic and acidic residues" evidence="2">
    <location>
        <begin position="29"/>
        <end position="40"/>
    </location>
</feature>
<dbReference type="AlphaFoldDB" id="A0AAN5YGR9"/>
<sequence length="330" mass="36858">MPTPSDNTSPLNVASITEDISTHTTCPPEVERLSSWRDSPEPSATESDVPDNASSPSIRSAHTLLTAQPDGTINQSNTDVSGVASGHSAPKKGMMGSDDELALGRLSPARGTASSAKPSSTVASPSTASLLSYEFSNVRLLPNYTSSYLRPGSKFTGTQQSDRQVYNVDVEIKHVDMAESYLCGYLRIQGLTEDHPTLTTFFEGEIIGTKHTFKTRNEAWGATEKTDMHHWARFPAWRPLAKQAKKPDFTYWNFAEREHIFMRWKEYFLVPDHRVRTISGASFEGFYYICFNQIEGSVTGIYFHAKSEKYQQLELKHVEDHGCTPAMEFR</sequence>